<sequence>MEFDTNRPIYLQLYEEIKKQIASGELAPGEKLESVRNLAKTYSVNPNTVQRALQELEREELIATDRTRGKYVTDNRKSIDTLAKDAFFDACDALIGVADDLSMTKETAMTLLEKRWTKGE</sequence>
<dbReference type="RefSeq" id="WP_068366940.1">
    <property type="nucleotide sequence ID" value="NZ_CAIJCT010000004.1"/>
</dbReference>
<dbReference type="OrthoDB" id="362473at2"/>
<dbReference type="CDD" id="cd07377">
    <property type="entry name" value="WHTH_GntR"/>
    <property type="match status" value="1"/>
</dbReference>
<dbReference type="AlphaFoldDB" id="A0A134AJ32"/>
<name>A0A134AJ32_9FIRM</name>
<dbReference type="GO" id="GO:0003677">
    <property type="term" value="F:DNA binding"/>
    <property type="evidence" value="ECO:0007669"/>
    <property type="project" value="UniProtKB-KW"/>
</dbReference>
<dbReference type="PATRIC" id="fig|755172.3.peg.425"/>
<evidence type="ECO:0000256" key="2">
    <source>
        <dbReference type="ARBA" id="ARBA00023125"/>
    </source>
</evidence>
<dbReference type="InterPro" id="IPR036390">
    <property type="entry name" value="WH_DNA-bd_sf"/>
</dbReference>
<keyword evidence="3" id="KW-0804">Transcription</keyword>
<evidence type="ECO:0000256" key="1">
    <source>
        <dbReference type="ARBA" id="ARBA00023015"/>
    </source>
</evidence>
<dbReference type="SUPFAM" id="SSF46785">
    <property type="entry name" value="Winged helix' DNA-binding domain"/>
    <property type="match status" value="1"/>
</dbReference>
<protein>
    <submittedName>
        <fullName evidence="5">Transcriptional regulator, GntR family</fullName>
    </submittedName>
</protein>
<evidence type="ECO:0000256" key="3">
    <source>
        <dbReference type="ARBA" id="ARBA00023163"/>
    </source>
</evidence>
<dbReference type="InterPro" id="IPR000524">
    <property type="entry name" value="Tscrpt_reg_HTH_GntR"/>
</dbReference>
<dbReference type="Pfam" id="PF00392">
    <property type="entry name" value="GntR"/>
    <property type="match status" value="1"/>
</dbReference>
<dbReference type="PANTHER" id="PTHR38445">
    <property type="entry name" value="HTH-TYPE TRANSCRIPTIONAL REPRESSOR YTRA"/>
    <property type="match status" value="1"/>
</dbReference>
<proteinExistence type="predicted"/>
<evidence type="ECO:0000259" key="4">
    <source>
        <dbReference type="PROSITE" id="PS50949"/>
    </source>
</evidence>
<dbReference type="InterPro" id="IPR036388">
    <property type="entry name" value="WH-like_DNA-bd_sf"/>
</dbReference>
<dbReference type="SMART" id="SM00345">
    <property type="entry name" value="HTH_GNTR"/>
    <property type="match status" value="1"/>
</dbReference>
<keyword evidence="1" id="KW-0805">Transcription regulation</keyword>
<organism evidence="5 6">
    <name type="scientific">Aedoeadaptatus coxii</name>
    <dbReference type="NCBI Taxonomy" id="755172"/>
    <lineage>
        <taxon>Bacteria</taxon>
        <taxon>Bacillati</taxon>
        <taxon>Bacillota</taxon>
        <taxon>Tissierellia</taxon>
        <taxon>Tissierellales</taxon>
        <taxon>Peptoniphilaceae</taxon>
        <taxon>Aedoeadaptatus</taxon>
    </lineage>
</organism>
<dbReference type="GO" id="GO:0003700">
    <property type="term" value="F:DNA-binding transcription factor activity"/>
    <property type="evidence" value="ECO:0007669"/>
    <property type="project" value="InterPro"/>
</dbReference>
<accession>A0A134AJ32</accession>
<dbReference type="Proteomes" id="UP000070442">
    <property type="component" value="Unassembled WGS sequence"/>
</dbReference>
<keyword evidence="6" id="KW-1185">Reference proteome</keyword>
<dbReference type="EMBL" id="LSDG01000014">
    <property type="protein sequence ID" value="KXB67743.1"/>
    <property type="molecule type" value="Genomic_DNA"/>
</dbReference>
<dbReference type="Gene3D" id="1.10.10.10">
    <property type="entry name" value="Winged helix-like DNA-binding domain superfamily/Winged helix DNA-binding domain"/>
    <property type="match status" value="1"/>
</dbReference>
<evidence type="ECO:0000313" key="6">
    <source>
        <dbReference type="Proteomes" id="UP000070442"/>
    </source>
</evidence>
<comment type="caution">
    <text evidence="5">The sequence shown here is derived from an EMBL/GenBank/DDBJ whole genome shotgun (WGS) entry which is preliminary data.</text>
</comment>
<dbReference type="PROSITE" id="PS50949">
    <property type="entry name" value="HTH_GNTR"/>
    <property type="match status" value="1"/>
</dbReference>
<evidence type="ECO:0000313" key="5">
    <source>
        <dbReference type="EMBL" id="KXB67743.1"/>
    </source>
</evidence>
<feature type="domain" description="HTH gntR-type" evidence="4">
    <location>
        <begin position="7"/>
        <end position="75"/>
    </location>
</feature>
<gene>
    <name evidence="5" type="ORF">HMPREF1863_00444</name>
</gene>
<reference evidence="6" key="1">
    <citation type="submission" date="2016-01" db="EMBL/GenBank/DDBJ databases">
        <authorList>
            <person name="Mitreva M."/>
            <person name="Pepin K.H."/>
            <person name="Mihindukulasuriya K.A."/>
            <person name="Fulton R."/>
            <person name="Fronick C."/>
            <person name="O'Laughlin M."/>
            <person name="Miner T."/>
            <person name="Herter B."/>
            <person name="Rosa B.A."/>
            <person name="Cordes M."/>
            <person name="Tomlinson C."/>
            <person name="Wollam A."/>
            <person name="Palsikar V.B."/>
            <person name="Mardis E.R."/>
            <person name="Wilson R.K."/>
        </authorList>
    </citation>
    <scope>NUCLEOTIDE SEQUENCE [LARGE SCALE GENOMIC DNA]</scope>
    <source>
        <strain evidence="6">DNF00729</strain>
    </source>
</reference>
<dbReference type="PANTHER" id="PTHR38445:SF6">
    <property type="entry name" value="GNTR-FAMILY TRANSCRIPTIONAL REGULATOR"/>
    <property type="match status" value="1"/>
</dbReference>
<dbReference type="STRING" id="755172.HMPREF1863_00444"/>
<keyword evidence="2" id="KW-0238">DNA-binding</keyword>